<dbReference type="AlphaFoldDB" id="E1ZF74"/>
<reference evidence="2 3" key="1">
    <citation type="journal article" date="2010" name="Plant Cell">
        <title>The Chlorella variabilis NC64A genome reveals adaptation to photosymbiosis, coevolution with viruses, and cryptic sex.</title>
        <authorList>
            <person name="Blanc G."/>
            <person name="Duncan G."/>
            <person name="Agarkova I."/>
            <person name="Borodovsky M."/>
            <person name="Gurnon J."/>
            <person name="Kuo A."/>
            <person name="Lindquist E."/>
            <person name="Lucas S."/>
            <person name="Pangilinan J."/>
            <person name="Polle J."/>
            <person name="Salamov A."/>
            <person name="Terry A."/>
            <person name="Yamada T."/>
            <person name="Dunigan D.D."/>
            <person name="Grigoriev I.V."/>
            <person name="Claverie J.M."/>
            <person name="Van Etten J.L."/>
        </authorList>
    </citation>
    <scope>NUCLEOTIDE SEQUENCE [LARGE SCALE GENOMIC DNA]</scope>
    <source>
        <strain evidence="2 3">NC64A</strain>
    </source>
</reference>
<evidence type="ECO:0000313" key="3">
    <source>
        <dbReference type="Proteomes" id="UP000008141"/>
    </source>
</evidence>
<dbReference type="KEGG" id="cvr:CHLNCDRAFT_57813"/>
<feature type="compositionally biased region" description="Low complexity" evidence="1">
    <location>
        <begin position="188"/>
        <end position="211"/>
    </location>
</feature>
<protein>
    <submittedName>
        <fullName evidence="2">Expressed protein</fullName>
    </submittedName>
</protein>
<dbReference type="RefSeq" id="XP_005847552.1">
    <property type="nucleotide sequence ID" value="XM_005847490.1"/>
</dbReference>
<gene>
    <name evidence="2" type="ORF">CHLNCDRAFT_57813</name>
</gene>
<name>E1ZF74_CHLVA</name>
<evidence type="ECO:0000256" key="1">
    <source>
        <dbReference type="SAM" id="MobiDB-lite"/>
    </source>
</evidence>
<keyword evidence="3" id="KW-1185">Reference proteome</keyword>
<dbReference type="GeneID" id="17354979"/>
<dbReference type="Proteomes" id="UP000008141">
    <property type="component" value="Unassembled WGS sequence"/>
</dbReference>
<feature type="region of interest" description="Disordered" evidence="1">
    <location>
        <begin position="187"/>
        <end position="211"/>
    </location>
</feature>
<dbReference type="EMBL" id="GL433844">
    <property type="protein sequence ID" value="EFN55450.1"/>
    <property type="molecule type" value="Genomic_DNA"/>
</dbReference>
<evidence type="ECO:0000313" key="2">
    <source>
        <dbReference type="EMBL" id="EFN55450.1"/>
    </source>
</evidence>
<sequence length="211" mass="23384">MRGKYMTADSVRNAVRSAGARDYLDQTAAEAGKKSKYKGIWYYQTGRAIQKDWMPRPEWSAVVVAPPAAAGKAPPKMIDIYRVGEPPFFAIHAFESEVEAALAYDYATLWLLLRSKGCTDSKLRNHRWNLPQLKLWQRPAVKWLAACGLEEVNAVQKYVRNKASKRELPAASGQPGCAARCRNCWSEGCSPRSGPRASSGSRRGYRSGAAS</sequence>
<proteinExistence type="predicted"/>
<dbReference type="InParanoid" id="E1ZF74"/>
<organism evidence="3">
    <name type="scientific">Chlorella variabilis</name>
    <name type="common">Green alga</name>
    <dbReference type="NCBI Taxonomy" id="554065"/>
    <lineage>
        <taxon>Eukaryota</taxon>
        <taxon>Viridiplantae</taxon>
        <taxon>Chlorophyta</taxon>
        <taxon>core chlorophytes</taxon>
        <taxon>Trebouxiophyceae</taxon>
        <taxon>Chlorellales</taxon>
        <taxon>Chlorellaceae</taxon>
        <taxon>Chlorella clade</taxon>
        <taxon>Chlorella</taxon>
    </lineage>
</organism>
<accession>E1ZF74</accession>